<gene>
    <name evidence="2" type="ORF">S01H1_05559</name>
</gene>
<feature type="non-terminal residue" evidence="2">
    <location>
        <position position="421"/>
    </location>
</feature>
<proteinExistence type="predicted"/>
<evidence type="ECO:0000313" key="2">
    <source>
        <dbReference type="EMBL" id="GAF74418.1"/>
    </source>
</evidence>
<evidence type="ECO:0000256" key="1">
    <source>
        <dbReference type="SAM" id="MobiDB-lite"/>
    </source>
</evidence>
<reference evidence="2" key="1">
    <citation type="journal article" date="2014" name="Front. Microbiol.">
        <title>High frequency of phylogenetically diverse reductive dehalogenase-homologous genes in deep subseafloor sedimentary metagenomes.</title>
        <authorList>
            <person name="Kawai M."/>
            <person name="Futagami T."/>
            <person name="Toyoda A."/>
            <person name="Takaki Y."/>
            <person name="Nishi S."/>
            <person name="Hori S."/>
            <person name="Arai W."/>
            <person name="Tsubouchi T."/>
            <person name="Morono Y."/>
            <person name="Uchiyama I."/>
            <person name="Ito T."/>
            <person name="Fujiyama A."/>
            <person name="Inagaki F."/>
            <person name="Takami H."/>
        </authorList>
    </citation>
    <scope>NUCLEOTIDE SEQUENCE</scope>
    <source>
        <strain evidence="2">Expedition CK06-06</strain>
    </source>
</reference>
<name>X0S047_9ZZZZ</name>
<organism evidence="2">
    <name type="scientific">marine sediment metagenome</name>
    <dbReference type="NCBI Taxonomy" id="412755"/>
    <lineage>
        <taxon>unclassified sequences</taxon>
        <taxon>metagenomes</taxon>
        <taxon>ecological metagenomes</taxon>
    </lineage>
</organism>
<dbReference type="EMBL" id="BARS01002892">
    <property type="protein sequence ID" value="GAF74418.1"/>
    <property type="molecule type" value="Genomic_DNA"/>
</dbReference>
<accession>X0S047</accession>
<feature type="compositionally biased region" description="Acidic residues" evidence="1">
    <location>
        <begin position="375"/>
        <end position="384"/>
    </location>
</feature>
<sequence>MEGFNFKKPAIFILVLIIFLAGFFVFVQTAIASTPPPAENYAPNFWFDSQEQYYPTNPLDFYFESGVEISGEIAVNKYNQLSFQEKLENLTVLYHIQDYGSQWVYQYWFFYIFNDYYKGIKNKHYGDWEAVFVFVDKETGQVLKVIGTAHQRKIFDTEIIKPENNHIWTYVGNGSHANCLDEDDDGYCNFLKWRKFESWDKSGYKIVYNKYILEEITFDFINYFKGAITLEKSSELGINLFELIRIKGKEFYIPFGGSPPTHAWEQSSYNNPEEIRPISLKYVLEKANQATDKIAGLFNNLVAKVGNFFEKPSYQQAGISGSIEQLEQFEQPEQGLPSIESIEGSPLRPEPAVEKPAVQKSEEASPVAEISLPVEELEPELVEPTEEKIDESQPITQAAEPPIFIGGGGGGSSSVEPEPEP</sequence>
<comment type="caution">
    <text evidence="2">The sequence shown here is derived from an EMBL/GenBank/DDBJ whole genome shotgun (WGS) entry which is preliminary data.</text>
</comment>
<dbReference type="AlphaFoldDB" id="X0S047"/>
<protein>
    <submittedName>
        <fullName evidence="2">Uncharacterized protein</fullName>
    </submittedName>
</protein>
<feature type="region of interest" description="Disordered" evidence="1">
    <location>
        <begin position="329"/>
        <end position="421"/>
    </location>
</feature>